<proteinExistence type="predicted"/>
<dbReference type="Proteomes" id="UP000185557">
    <property type="component" value="Unassembled WGS sequence"/>
</dbReference>
<evidence type="ECO:0000313" key="3">
    <source>
        <dbReference type="Proteomes" id="UP000185557"/>
    </source>
</evidence>
<dbReference type="AlphaFoldDB" id="A0A1U7J7D1"/>
<sequence length="110" mass="13133">MENKRIVLADEEVILLNNTENDFRSSFSLPRTFRIDDLKARFIHRSSKTSIFDWVEVEVMRLGKGDWQKGKMRIECVFMPDEEERNPQNPEDNPLDELRTKISKFDEQNK</sequence>
<evidence type="ECO:0000256" key="1">
    <source>
        <dbReference type="SAM" id="MobiDB-lite"/>
    </source>
</evidence>
<organism evidence="2 3">
    <name type="scientific">Phormidium tenue NIES-30</name>
    <dbReference type="NCBI Taxonomy" id="549789"/>
    <lineage>
        <taxon>Bacteria</taxon>
        <taxon>Bacillati</taxon>
        <taxon>Cyanobacteriota</taxon>
        <taxon>Cyanophyceae</taxon>
        <taxon>Oscillatoriophycideae</taxon>
        <taxon>Oscillatoriales</taxon>
        <taxon>Oscillatoriaceae</taxon>
        <taxon>Phormidium</taxon>
    </lineage>
</organism>
<dbReference type="Pfam" id="PF08872">
    <property type="entry name" value="KGK"/>
    <property type="match status" value="1"/>
</dbReference>
<feature type="compositionally biased region" description="Basic and acidic residues" evidence="1">
    <location>
        <begin position="96"/>
        <end position="110"/>
    </location>
</feature>
<dbReference type="EMBL" id="MRCG01000004">
    <property type="protein sequence ID" value="OKH48989.1"/>
    <property type="molecule type" value="Genomic_DNA"/>
</dbReference>
<comment type="caution">
    <text evidence="2">The sequence shown here is derived from an EMBL/GenBank/DDBJ whole genome shotgun (WGS) entry which is preliminary data.</text>
</comment>
<accession>A0A1U7J7D1</accession>
<dbReference type="InterPro" id="IPR014971">
    <property type="entry name" value="KGK"/>
</dbReference>
<reference evidence="2 3" key="1">
    <citation type="submission" date="2016-11" db="EMBL/GenBank/DDBJ databases">
        <title>Draft Genome Sequences of Nine Cyanobacterial Strains from Diverse Habitats.</title>
        <authorList>
            <person name="Zhu T."/>
            <person name="Hou S."/>
            <person name="Lu X."/>
            <person name="Hess W.R."/>
        </authorList>
    </citation>
    <scope>NUCLEOTIDE SEQUENCE [LARGE SCALE GENOMIC DNA]</scope>
    <source>
        <strain evidence="2 3">NIES-30</strain>
    </source>
</reference>
<keyword evidence="3" id="KW-1185">Reference proteome</keyword>
<feature type="region of interest" description="Disordered" evidence="1">
    <location>
        <begin position="79"/>
        <end position="110"/>
    </location>
</feature>
<evidence type="ECO:0000313" key="2">
    <source>
        <dbReference type="EMBL" id="OKH48989.1"/>
    </source>
</evidence>
<evidence type="ECO:0008006" key="4">
    <source>
        <dbReference type="Google" id="ProtNLM"/>
    </source>
</evidence>
<name>A0A1U7J7D1_9CYAN</name>
<dbReference type="STRING" id="549789.NIES30_07350"/>
<protein>
    <recommendedName>
        <fullName evidence="4">KGK domain-containing protein</fullName>
    </recommendedName>
</protein>
<dbReference type="RefSeq" id="WP_073607770.1">
    <property type="nucleotide sequence ID" value="NZ_MRCG01000004.1"/>
</dbReference>
<gene>
    <name evidence="2" type="ORF">NIES30_07350</name>
</gene>